<evidence type="ECO:0000256" key="3">
    <source>
        <dbReference type="ARBA" id="ARBA00023015"/>
    </source>
</evidence>
<protein>
    <recommendedName>
        <fullName evidence="6">Sigma-54 factor interaction domain-containing protein</fullName>
    </recommendedName>
</protein>
<dbReference type="Pfam" id="PF00158">
    <property type="entry name" value="Sigma54_activat"/>
    <property type="match status" value="1"/>
</dbReference>
<evidence type="ECO:0000313" key="7">
    <source>
        <dbReference type="EMBL" id="KKK54636.1"/>
    </source>
</evidence>
<dbReference type="InterPro" id="IPR025662">
    <property type="entry name" value="Sigma_54_int_dom_ATP-bd_1"/>
</dbReference>
<dbReference type="PANTHER" id="PTHR32071:SF113">
    <property type="entry name" value="ALGINATE BIOSYNTHESIS TRANSCRIPTIONAL REGULATORY PROTEIN ALGB"/>
    <property type="match status" value="1"/>
</dbReference>
<feature type="non-terminal residue" evidence="7">
    <location>
        <position position="349"/>
    </location>
</feature>
<dbReference type="PROSITE" id="PS00688">
    <property type="entry name" value="SIGMA54_INTERACT_3"/>
    <property type="match status" value="1"/>
</dbReference>
<dbReference type="GO" id="GO:0005524">
    <property type="term" value="F:ATP binding"/>
    <property type="evidence" value="ECO:0007669"/>
    <property type="project" value="UniProtKB-KW"/>
</dbReference>
<dbReference type="InterPro" id="IPR003593">
    <property type="entry name" value="AAA+_ATPase"/>
</dbReference>
<keyword evidence="3" id="KW-0805">Transcription regulation</keyword>
<dbReference type="FunFam" id="3.40.50.300:FF:000006">
    <property type="entry name" value="DNA-binding transcriptional regulator NtrC"/>
    <property type="match status" value="1"/>
</dbReference>
<evidence type="ECO:0000256" key="4">
    <source>
        <dbReference type="ARBA" id="ARBA00023125"/>
    </source>
</evidence>
<dbReference type="AlphaFoldDB" id="A0A0F8Z3I4"/>
<gene>
    <name evidence="7" type="ORF">LCGC14_3082700</name>
</gene>
<dbReference type="PANTHER" id="PTHR32071">
    <property type="entry name" value="TRANSCRIPTIONAL REGULATORY PROTEIN"/>
    <property type="match status" value="1"/>
</dbReference>
<accession>A0A0F8Z3I4</accession>
<dbReference type="Gene3D" id="3.30.450.40">
    <property type="match status" value="1"/>
</dbReference>
<dbReference type="InterPro" id="IPR029016">
    <property type="entry name" value="GAF-like_dom_sf"/>
</dbReference>
<dbReference type="SMART" id="SM00382">
    <property type="entry name" value="AAA"/>
    <property type="match status" value="1"/>
</dbReference>
<evidence type="ECO:0000256" key="2">
    <source>
        <dbReference type="ARBA" id="ARBA00022840"/>
    </source>
</evidence>
<dbReference type="InterPro" id="IPR003018">
    <property type="entry name" value="GAF"/>
</dbReference>
<dbReference type="EMBL" id="LAZR01065897">
    <property type="protein sequence ID" value="KKK54636.1"/>
    <property type="molecule type" value="Genomic_DNA"/>
</dbReference>
<keyword evidence="1" id="KW-0547">Nucleotide-binding</keyword>
<dbReference type="GO" id="GO:0003677">
    <property type="term" value="F:DNA binding"/>
    <property type="evidence" value="ECO:0007669"/>
    <property type="project" value="UniProtKB-KW"/>
</dbReference>
<keyword evidence="2" id="KW-0067">ATP-binding</keyword>
<dbReference type="InterPro" id="IPR002078">
    <property type="entry name" value="Sigma_54_int"/>
</dbReference>
<dbReference type="PROSITE" id="PS00675">
    <property type="entry name" value="SIGMA54_INTERACT_1"/>
    <property type="match status" value="1"/>
</dbReference>
<dbReference type="GO" id="GO:0006355">
    <property type="term" value="P:regulation of DNA-templated transcription"/>
    <property type="evidence" value="ECO:0007669"/>
    <property type="project" value="InterPro"/>
</dbReference>
<dbReference type="InterPro" id="IPR025944">
    <property type="entry name" value="Sigma_54_int_dom_CS"/>
</dbReference>
<reference evidence="7" key="1">
    <citation type="journal article" date="2015" name="Nature">
        <title>Complex archaea that bridge the gap between prokaryotes and eukaryotes.</title>
        <authorList>
            <person name="Spang A."/>
            <person name="Saw J.H."/>
            <person name="Jorgensen S.L."/>
            <person name="Zaremba-Niedzwiedzka K."/>
            <person name="Martijn J."/>
            <person name="Lind A.E."/>
            <person name="van Eijk R."/>
            <person name="Schleper C."/>
            <person name="Guy L."/>
            <person name="Ettema T.J."/>
        </authorList>
    </citation>
    <scope>NUCLEOTIDE SEQUENCE</scope>
</reference>
<dbReference type="Pfam" id="PF01590">
    <property type="entry name" value="GAF"/>
    <property type="match status" value="1"/>
</dbReference>
<dbReference type="Gene3D" id="1.10.8.60">
    <property type="match status" value="1"/>
</dbReference>
<keyword evidence="5" id="KW-0804">Transcription</keyword>
<dbReference type="Gene3D" id="3.40.50.300">
    <property type="entry name" value="P-loop containing nucleotide triphosphate hydrolases"/>
    <property type="match status" value="1"/>
</dbReference>
<dbReference type="PROSITE" id="PS50045">
    <property type="entry name" value="SIGMA54_INTERACT_4"/>
    <property type="match status" value="1"/>
</dbReference>
<name>A0A0F8Z3I4_9ZZZZ</name>
<dbReference type="InterPro" id="IPR027417">
    <property type="entry name" value="P-loop_NTPase"/>
</dbReference>
<dbReference type="SUPFAM" id="SSF52540">
    <property type="entry name" value="P-loop containing nucleoside triphosphate hydrolases"/>
    <property type="match status" value="1"/>
</dbReference>
<proteinExistence type="predicted"/>
<sequence>TGMVVQTGKEVVVPDIKKDPRFLGKTKSRTHAKGQRVSFFCVPIKLESRTVGALSVDRKASQGDDFEANVRLLGIIATMIAQAVKLNNLVESDRMRLRDENARLRRELKTKFNIHNMVGNSNAMHEVYRLIEQVANSNATVLIRGESGTGKDLVAHAVHYNSLRSEKPFVKVNCTALPETLLESELFGYEKGAFTGANKKGKMGLFELAHMGTIFLDEIADMSLEAQSKVLRVLEELQFERVGGVSPIKIDVRVIAATNKDIQEEISKGRFREDLYYRVNVVCLKMPPLRQRREDIPALCRHLCRRIADLFEMPPRSVSPQAMAALCRYGWPGNVRELANVIQHGYALG</sequence>
<feature type="non-terminal residue" evidence="7">
    <location>
        <position position="1"/>
    </location>
</feature>
<comment type="caution">
    <text evidence="7">The sequence shown here is derived from an EMBL/GenBank/DDBJ whole genome shotgun (WGS) entry which is preliminary data.</text>
</comment>
<dbReference type="CDD" id="cd00009">
    <property type="entry name" value="AAA"/>
    <property type="match status" value="1"/>
</dbReference>
<dbReference type="Pfam" id="PF25601">
    <property type="entry name" value="AAA_lid_14"/>
    <property type="match status" value="1"/>
</dbReference>
<dbReference type="InterPro" id="IPR058031">
    <property type="entry name" value="AAA_lid_NorR"/>
</dbReference>
<dbReference type="SUPFAM" id="SSF55781">
    <property type="entry name" value="GAF domain-like"/>
    <property type="match status" value="1"/>
</dbReference>
<evidence type="ECO:0000259" key="6">
    <source>
        <dbReference type="PROSITE" id="PS50045"/>
    </source>
</evidence>
<evidence type="ECO:0000256" key="5">
    <source>
        <dbReference type="ARBA" id="ARBA00023163"/>
    </source>
</evidence>
<organism evidence="7">
    <name type="scientific">marine sediment metagenome</name>
    <dbReference type="NCBI Taxonomy" id="412755"/>
    <lineage>
        <taxon>unclassified sequences</taxon>
        <taxon>metagenomes</taxon>
        <taxon>ecological metagenomes</taxon>
    </lineage>
</organism>
<keyword evidence="4" id="KW-0238">DNA-binding</keyword>
<feature type="domain" description="Sigma-54 factor interaction" evidence="6">
    <location>
        <begin position="117"/>
        <end position="347"/>
    </location>
</feature>
<evidence type="ECO:0000256" key="1">
    <source>
        <dbReference type="ARBA" id="ARBA00022741"/>
    </source>
</evidence>